<keyword evidence="1" id="KW-0560">Oxidoreductase</keyword>
<dbReference type="SUPFAM" id="SSF47240">
    <property type="entry name" value="Ferritin-like"/>
    <property type="match status" value="1"/>
</dbReference>
<dbReference type="InterPro" id="IPR009078">
    <property type="entry name" value="Ferritin-like_SF"/>
</dbReference>
<keyword evidence="2" id="KW-0503">Monooxygenase</keyword>
<name>A0A382X4M5_9ZZZZ</name>
<evidence type="ECO:0000256" key="2">
    <source>
        <dbReference type="ARBA" id="ARBA00023033"/>
    </source>
</evidence>
<dbReference type="InterPro" id="IPR012348">
    <property type="entry name" value="RNR-like"/>
</dbReference>
<dbReference type="GO" id="GO:0004497">
    <property type="term" value="F:monooxygenase activity"/>
    <property type="evidence" value="ECO:0007669"/>
    <property type="project" value="UniProtKB-KW"/>
</dbReference>
<protein>
    <submittedName>
        <fullName evidence="3">Uncharacterized protein</fullName>
    </submittedName>
</protein>
<dbReference type="EMBL" id="UINC01164792">
    <property type="protein sequence ID" value="SVD65824.1"/>
    <property type="molecule type" value="Genomic_DNA"/>
</dbReference>
<gene>
    <name evidence="3" type="ORF">METZ01_LOCUS418678</name>
</gene>
<proteinExistence type="predicted"/>
<accession>A0A382X4M5</accession>
<feature type="non-terminal residue" evidence="3">
    <location>
        <position position="212"/>
    </location>
</feature>
<evidence type="ECO:0000256" key="1">
    <source>
        <dbReference type="ARBA" id="ARBA00023002"/>
    </source>
</evidence>
<reference evidence="3" key="1">
    <citation type="submission" date="2018-05" db="EMBL/GenBank/DDBJ databases">
        <authorList>
            <person name="Lanie J.A."/>
            <person name="Ng W.-L."/>
            <person name="Kazmierczak K.M."/>
            <person name="Andrzejewski T.M."/>
            <person name="Davidsen T.M."/>
            <person name="Wayne K.J."/>
            <person name="Tettelin H."/>
            <person name="Glass J.I."/>
            <person name="Rusch D."/>
            <person name="Podicherti R."/>
            <person name="Tsui H.-C.T."/>
            <person name="Winkler M.E."/>
        </authorList>
    </citation>
    <scope>NUCLEOTIDE SEQUENCE</scope>
</reference>
<sequence>MALLKMEDWYHLTHQTNWSPSYVPVDVMFPPELSDVHGLPVEEWEKFDEPYKVSYRDYVKVQRDKDVGAYSVKAALSRSDFFKNASPHWKALLALHFGPVCWAEFHSASAFARMTRFAKSPGMRNMATFGTLDEIRHGQIQIFFAYEFLKHDRAFDWAHKSSKTENWIIVSLRHCLDDIVHTRDAVSAAIGLNFSLEQAFTNLQFVALSADA</sequence>
<organism evidence="3">
    <name type="scientific">marine metagenome</name>
    <dbReference type="NCBI Taxonomy" id="408172"/>
    <lineage>
        <taxon>unclassified sequences</taxon>
        <taxon>metagenomes</taxon>
        <taxon>ecological metagenomes</taxon>
    </lineage>
</organism>
<dbReference type="AlphaFoldDB" id="A0A382X4M5"/>
<evidence type="ECO:0000313" key="3">
    <source>
        <dbReference type="EMBL" id="SVD65824.1"/>
    </source>
</evidence>
<dbReference type="InterPro" id="IPR003430">
    <property type="entry name" value="Phenol_Hydrox"/>
</dbReference>
<dbReference type="Gene3D" id="1.10.620.20">
    <property type="entry name" value="Ribonucleotide Reductase, subunit A"/>
    <property type="match status" value="1"/>
</dbReference>
<dbReference type="Pfam" id="PF02332">
    <property type="entry name" value="Phenol_Hydrox"/>
    <property type="match status" value="1"/>
</dbReference>